<accession>A0ABV1UHJ8</accession>
<dbReference type="PANTHER" id="PTHR34512">
    <property type="entry name" value="CELL SURFACE PROTEIN"/>
    <property type="match status" value="1"/>
</dbReference>
<sequence>MTSQRGRRRRRGTIEHIAVTAAIALSGLTGCTSADISEHISQSPAWHKRAKSDTGCLNYREGTISYVSENKMSLFDARTGVRKWISDDLGKDSGCPLYTPTGVYYGLGTNTVAALNPVTGKNLWKKRYDDFLDYATLRPYASNGDIHFLVNNSIITIDPKTRKESWRHTEQEDMWIVNMATAGDMVIATTANGKVRGISAADGKVAWTYTTPTHARINQVPTVAGDTVYVGSYDAHIYALSTTNGKLKWKTKLEAGTDWNPVTTHDTLLIVDNYNFNGIDIRNGHRKWTVDYHDPADAISNGQHLIYCNEKEKRFYGINPDNGERIWQLNIKEKLMHWSLGKNMLYITTRTQLNAYKLP</sequence>
<dbReference type="InterPro" id="IPR002372">
    <property type="entry name" value="PQQ_rpt_dom"/>
</dbReference>
<evidence type="ECO:0000259" key="1">
    <source>
        <dbReference type="Pfam" id="PF13360"/>
    </source>
</evidence>
<dbReference type="Proteomes" id="UP001470023">
    <property type="component" value="Unassembled WGS sequence"/>
</dbReference>
<dbReference type="Gene3D" id="2.130.10.10">
    <property type="entry name" value="YVTN repeat-like/Quinoprotein amine dehydrogenase"/>
    <property type="match status" value="1"/>
</dbReference>
<feature type="domain" description="Pyrrolo-quinoline quinone repeat" evidence="1">
    <location>
        <begin position="220"/>
        <end position="333"/>
    </location>
</feature>
<gene>
    <name evidence="2" type="ORF">ABT272_36505</name>
</gene>
<name>A0ABV1UHJ8_9ACTN</name>
<dbReference type="SMART" id="SM00564">
    <property type="entry name" value="PQQ"/>
    <property type="match status" value="6"/>
</dbReference>
<proteinExistence type="predicted"/>
<dbReference type="InterPro" id="IPR015943">
    <property type="entry name" value="WD40/YVTN_repeat-like_dom_sf"/>
</dbReference>
<organism evidence="2 3">
    <name type="scientific">Streptomyces sp. 900105245</name>
    <dbReference type="NCBI Taxonomy" id="3154379"/>
    <lineage>
        <taxon>Bacteria</taxon>
        <taxon>Bacillati</taxon>
        <taxon>Actinomycetota</taxon>
        <taxon>Actinomycetes</taxon>
        <taxon>Kitasatosporales</taxon>
        <taxon>Streptomycetaceae</taxon>
        <taxon>Streptomyces</taxon>
    </lineage>
</organism>
<feature type="domain" description="Pyrrolo-quinoline quinone repeat" evidence="1">
    <location>
        <begin position="73"/>
        <end position="216"/>
    </location>
</feature>
<dbReference type="Gene3D" id="2.40.10.480">
    <property type="match status" value="2"/>
</dbReference>
<dbReference type="Pfam" id="PF13360">
    <property type="entry name" value="PQQ_2"/>
    <property type="match status" value="2"/>
</dbReference>
<reference evidence="2 3" key="1">
    <citation type="submission" date="2024-06" db="EMBL/GenBank/DDBJ databases">
        <title>The Natural Products Discovery Center: Release of the First 8490 Sequenced Strains for Exploring Actinobacteria Biosynthetic Diversity.</title>
        <authorList>
            <person name="Kalkreuter E."/>
            <person name="Kautsar S.A."/>
            <person name="Yang D."/>
            <person name="Bader C.D."/>
            <person name="Teijaro C.N."/>
            <person name="Fluegel L."/>
            <person name="Davis C.M."/>
            <person name="Simpson J.R."/>
            <person name="Lauterbach L."/>
            <person name="Steele A.D."/>
            <person name="Gui C."/>
            <person name="Meng S."/>
            <person name="Li G."/>
            <person name="Viehrig K."/>
            <person name="Ye F."/>
            <person name="Su P."/>
            <person name="Kiefer A.F."/>
            <person name="Nichols A."/>
            <person name="Cepeda A.J."/>
            <person name="Yan W."/>
            <person name="Fan B."/>
            <person name="Jiang Y."/>
            <person name="Adhikari A."/>
            <person name="Zheng C.-J."/>
            <person name="Schuster L."/>
            <person name="Cowan T.M."/>
            <person name="Smanski M.J."/>
            <person name="Chevrette M.G."/>
            <person name="De Carvalho L.P.S."/>
            <person name="Shen B."/>
        </authorList>
    </citation>
    <scope>NUCLEOTIDE SEQUENCE [LARGE SCALE GENOMIC DNA]</scope>
    <source>
        <strain evidence="2 3">NPDC001166</strain>
    </source>
</reference>
<dbReference type="InterPro" id="IPR011047">
    <property type="entry name" value="Quinoprotein_ADH-like_sf"/>
</dbReference>
<dbReference type="EMBL" id="JBEPAZ010000054">
    <property type="protein sequence ID" value="MER6433186.1"/>
    <property type="molecule type" value="Genomic_DNA"/>
</dbReference>
<protein>
    <submittedName>
        <fullName evidence="2">PQQ-binding-like beta-propeller repeat protein</fullName>
    </submittedName>
</protein>
<comment type="caution">
    <text evidence="2">The sequence shown here is derived from an EMBL/GenBank/DDBJ whole genome shotgun (WGS) entry which is preliminary data.</text>
</comment>
<dbReference type="SUPFAM" id="SSF50998">
    <property type="entry name" value="Quinoprotein alcohol dehydrogenase-like"/>
    <property type="match status" value="1"/>
</dbReference>
<evidence type="ECO:0000313" key="2">
    <source>
        <dbReference type="EMBL" id="MER6433186.1"/>
    </source>
</evidence>
<keyword evidence="3" id="KW-1185">Reference proteome</keyword>
<dbReference type="PROSITE" id="PS51257">
    <property type="entry name" value="PROKAR_LIPOPROTEIN"/>
    <property type="match status" value="1"/>
</dbReference>
<dbReference type="RefSeq" id="WP_352065442.1">
    <property type="nucleotide sequence ID" value="NZ_JBEPAZ010000054.1"/>
</dbReference>
<dbReference type="InterPro" id="IPR018391">
    <property type="entry name" value="PQQ_b-propeller_rpt"/>
</dbReference>
<evidence type="ECO:0000313" key="3">
    <source>
        <dbReference type="Proteomes" id="UP001470023"/>
    </source>
</evidence>
<dbReference type="PANTHER" id="PTHR34512:SF30">
    <property type="entry name" value="OUTER MEMBRANE PROTEIN ASSEMBLY FACTOR BAMB"/>
    <property type="match status" value="1"/>
</dbReference>